<keyword evidence="2" id="KW-1185">Reference proteome</keyword>
<dbReference type="EMBL" id="CAJVPP010001928">
    <property type="protein sequence ID" value="CAG8579207.1"/>
    <property type="molecule type" value="Genomic_DNA"/>
</dbReference>
<organism evidence="1 2">
    <name type="scientific">Funneliformis mosseae</name>
    <name type="common">Endomycorrhizal fungus</name>
    <name type="synonym">Glomus mosseae</name>
    <dbReference type="NCBI Taxonomy" id="27381"/>
    <lineage>
        <taxon>Eukaryota</taxon>
        <taxon>Fungi</taxon>
        <taxon>Fungi incertae sedis</taxon>
        <taxon>Mucoromycota</taxon>
        <taxon>Glomeromycotina</taxon>
        <taxon>Glomeromycetes</taxon>
        <taxon>Glomerales</taxon>
        <taxon>Glomeraceae</taxon>
        <taxon>Funneliformis</taxon>
    </lineage>
</organism>
<evidence type="ECO:0000313" key="2">
    <source>
        <dbReference type="Proteomes" id="UP000789375"/>
    </source>
</evidence>
<evidence type="ECO:0000313" key="1">
    <source>
        <dbReference type="EMBL" id="CAG8579207.1"/>
    </source>
</evidence>
<dbReference type="Proteomes" id="UP000789375">
    <property type="component" value="Unassembled WGS sequence"/>
</dbReference>
<accession>A0A9N9BXA8</accession>
<name>A0A9N9BXA8_FUNMO</name>
<proteinExistence type="predicted"/>
<dbReference type="AlphaFoldDB" id="A0A9N9BXA8"/>
<comment type="caution">
    <text evidence="1">The sequence shown here is derived from an EMBL/GenBank/DDBJ whole genome shotgun (WGS) entry which is preliminary data.</text>
</comment>
<protein>
    <submittedName>
        <fullName evidence="1">13885_t:CDS:1</fullName>
    </submittedName>
</protein>
<gene>
    <name evidence="1" type="ORF">FMOSSE_LOCUS7861</name>
</gene>
<sequence length="222" mass="25796">MSLSKVNVFLHKKDPSKRLHVLALAIDTHTYFNVKISYPDEIVKLGKERNYKSLKNSFMIFKIDCSEAFKIAMEKKKFRQNSGSFKDYAFLWQISSKEVKDEYENLFIGYKELLPKALNFVPCFPQERTTEVVAQDHIPTPQPEIIQNPSFGLSPYLSNTMGENENLFDLGYGHYDLSRITIQTPVPIINQLDWYGSSHDILNWPLVYTPNLDDDDYQIIQS</sequence>
<reference evidence="1" key="1">
    <citation type="submission" date="2021-06" db="EMBL/GenBank/DDBJ databases">
        <authorList>
            <person name="Kallberg Y."/>
            <person name="Tangrot J."/>
            <person name="Rosling A."/>
        </authorList>
    </citation>
    <scope>NUCLEOTIDE SEQUENCE</scope>
    <source>
        <strain evidence="1">87-6 pot B 2015</strain>
    </source>
</reference>